<comment type="similarity">
    <text evidence="2">Belongs to the SLC12A transporter family.</text>
</comment>
<sequence length="738" mass="79986">MKTDSTTIGKTESESASQPGRFGTLSGVFMPTLLTILGVIMFLREGWVIGNSGLLGGLVIITLAFGITTATGLSLSSLTTNIRIGAGGAYSVISQSLGIEMGGSIGLPLYLSQVLAVAMYIFGFREGWLWVFPDHPALLVDLLLFGVLFGIAYVSAGLAFKVQYVVAAVIAASLVSVGLAAATGSMQYEPQLWVSSSDDVGNILLTEDFWAVFAVFFPAATGIMAGANMSGELKDPRKSIPIGTMSAIAVSYVIYMLLAYWLATSATPEELRSNYTIMIDKAFWGPAVLGGLLGATFSSALSSIVGAPRILQALAEHSIIPGGKFLSKTSREGEPRNAMIVSGALVVAALLLRDLNVVAPFITMFFLITYGMINAVVLLEQSLGLVSFRPKLKLPTMIPLIGALGCIFAMFIINPTVSLIAVVTVIGFYALLIRRHLEAPFADVRSGLFVAVAQWAAQKAADLPTTQERAWKPNLLIPVSDTLELRGTHHFIEDLVWPTGYVELMGMSTHEPRDVLEPALRELAGDFRKEGIYTRWTVLDTDNVAEGMSLGMEALQGAFFRPNIIFMPMPKSPAEEDDLTRIAAKASQSGLGMMVLGMHPKTRMGSKKVINLWVHDRNPDMELVLRESHINLAILVAYMVTQNWKGRLNLVSCVEEDRTHEEVRQELQRVIDLARLPDPEIHLLDGPFIDNLDKGPRADVDIMGLSRPPNFELMREAISKTRSTCVFVADSGKESALA</sequence>
<evidence type="ECO:0000256" key="1">
    <source>
        <dbReference type="ARBA" id="ARBA00004141"/>
    </source>
</evidence>
<accession>A0A4Y6PQA0</accession>
<dbReference type="Gene3D" id="1.20.1740.10">
    <property type="entry name" value="Amino acid/polyamine transporter I"/>
    <property type="match status" value="1"/>
</dbReference>
<feature type="transmembrane region" description="Helical" evidence="7">
    <location>
        <begin position="208"/>
        <end position="227"/>
    </location>
</feature>
<feature type="transmembrane region" description="Helical" evidence="7">
    <location>
        <begin position="97"/>
        <end position="122"/>
    </location>
</feature>
<protein>
    <submittedName>
        <fullName evidence="11">Na-K-Cl cotransporter</fullName>
    </submittedName>
</protein>
<feature type="transmembrane region" description="Helical" evidence="7">
    <location>
        <begin position="142"/>
        <end position="160"/>
    </location>
</feature>
<dbReference type="InterPro" id="IPR004842">
    <property type="entry name" value="SLC12A_fam"/>
</dbReference>
<dbReference type="Pfam" id="PF21554">
    <property type="entry name" value="CCC_C_2nd_pro"/>
    <property type="match status" value="1"/>
</dbReference>
<dbReference type="InterPro" id="IPR004841">
    <property type="entry name" value="AA-permease/SLC12A_dom"/>
</dbReference>
<feature type="transmembrane region" description="Helical" evidence="7">
    <location>
        <begin position="21"/>
        <end position="43"/>
    </location>
</feature>
<evidence type="ECO:0000259" key="8">
    <source>
        <dbReference type="Pfam" id="PF00324"/>
    </source>
</evidence>
<evidence type="ECO:0000259" key="10">
    <source>
        <dbReference type="Pfam" id="PF21555"/>
    </source>
</evidence>
<evidence type="ECO:0000256" key="3">
    <source>
        <dbReference type="ARBA" id="ARBA00022448"/>
    </source>
</evidence>
<evidence type="ECO:0000256" key="2">
    <source>
        <dbReference type="ARBA" id="ARBA00010593"/>
    </source>
</evidence>
<dbReference type="GO" id="GO:0016020">
    <property type="term" value="C:membrane"/>
    <property type="evidence" value="ECO:0007669"/>
    <property type="project" value="UniProtKB-SubCell"/>
</dbReference>
<feature type="domain" description="Prokaryotic cation-chloride cotransporter first C-terminal subdomain" evidence="10">
    <location>
        <begin position="477"/>
        <end position="604"/>
    </location>
</feature>
<dbReference type="Pfam" id="PF00324">
    <property type="entry name" value="AA_permease"/>
    <property type="match status" value="1"/>
</dbReference>
<feature type="transmembrane region" description="Helical" evidence="7">
    <location>
        <begin position="400"/>
        <end position="432"/>
    </location>
</feature>
<dbReference type="Pfam" id="PF21555">
    <property type="entry name" value="CCC_C_1st_pro"/>
    <property type="match status" value="1"/>
</dbReference>
<evidence type="ECO:0000256" key="7">
    <source>
        <dbReference type="SAM" id="Phobius"/>
    </source>
</evidence>
<dbReference type="PANTHER" id="PTHR11827:SF72">
    <property type="entry name" value="GH08340P"/>
    <property type="match status" value="1"/>
</dbReference>
<feature type="transmembrane region" description="Helical" evidence="7">
    <location>
        <begin position="239"/>
        <end position="263"/>
    </location>
</feature>
<feature type="transmembrane region" description="Helical" evidence="7">
    <location>
        <begin position="336"/>
        <end position="352"/>
    </location>
</feature>
<keyword evidence="12" id="KW-1185">Reference proteome</keyword>
<dbReference type="GO" id="GO:0015377">
    <property type="term" value="F:chloride:monoatomic cation symporter activity"/>
    <property type="evidence" value="ECO:0007669"/>
    <property type="project" value="InterPro"/>
</dbReference>
<evidence type="ECO:0000256" key="4">
    <source>
        <dbReference type="ARBA" id="ARBA00022692"/>
    </source>
</evidence>
<evidence type="ECO:0000313" key="12">
    <source>
        <dbReference type="Proteomes" id="UP000315995"/>
    </source>
</evidence>
<keyword evidence="3" id="KW-0813">Transport</keyword>
<feature type="transmembrane region" description="Helical" evidence="7">
    <location>
        <begin position="358"/>
        <end position="379"/>
    </location>
</feature>
<evidence type="ECO:0000313" key="11">
    <source>
        <dbReference type="EMBL" id="QDG50521.1"/>
    </source>
</evidence>
<keyword evidence="6 7" id="KW-0472">Membrane</keyword>
<feature type="domain" description="Prokaryotic cation-chloride cotransporter second C-terminal subdomain" evidence="9">
    <location>
        <begin position="605"/>
        <end position="737"/>
    </location>
</feature>
<dbReference type="PANTHER" id="PTHR11827">
    <property type="entry name" value="SOLUTE CARRIER FAMILY 12, CATION COTRANSPORTERS"/>
    <property type="match status" value="1"/>
</dbReference>
<dbReference type="OrthoDB" id="3181223at2"/>
<name>A0A4Y6PQA0_PERCE</name>
<keyword evidence="5 7" id="KW-1133">Transmembrane helix</keyword>
<dbReference type="RefSeq" id="WP_141197013.1">
    <property type="nucleotide sequence ID" value="NZ_CP041186.1"/>
</dbReference>
<keyword evidence="4 7" id="KW-0812">Transmembrane</keyword>
<proteinExistence type="inferred from homology"/>
<dbReference type="InterPro" id="IPR048753">
    <property type="entry name" value="CCC_C_1st_subdom"/>
</dbReference>
<feature type="transmembrane region" description="Helical" evidence="7">
    <location>
        <begin position="165"/>
        <end position="188"/>
    </location>
</feature>
<dbReference type="InterPro" id="IPR048752">
    <property type="entry name" value="CCC_C_2nd_subdom"/>
</dbReference>
<dbReference type="EMBL" id="CP041186">
    <property type="protein sequence ID" value="QDG50521.1"/>
    <property type="molecule type" value="Genomic_DNA"/>
</dbReference>
<feature type="domain" description="Amino acid permease/ SLC12A" evidence="8">
    <location>
        <begin position="27"/>
        <end position="436"/>
    </location>
</feature>
<evidence type="ECO:0000256" key="5">
    <source>
        <dbReference type="ARBA" id="ARBA00022989"/>
    </source>
</evidence>
<dbReference type="Proteomes" id="UP000315995">
    <property type="component" value="Chromosome"/>
</dbReference>
<evidence type="ECO:0000259" key="9">
    <source>
        <dbReference type="Pfam" id="PF21554"/>
    </source>
</evidence>
<dbReference type="AlphaFoldDB" id="A0A4Y6PQA0"/>
<evidence type="ECO:0000256" key="6">
    <source>
        <dbReference type="ARBA" id="ARBA00023136"/>
    </source>
</evidence>
<reference evidence="11 12" key="1">
    <citation type="submission" date="2019-06" db="EMBL/GenBank/DDBJ databases">
        <title>Persicimonas caeni gen. nov., sp. nov., a predatory bacterium isolated from solar saltern.</title>
        <authorList>
            <person name="Wang S."/>
        </authorList>
    </citation>
    <scope>NUCLEOTIDE SEQUENCE [LARGE SCALE GENOMIC DNA]</scope>
    <source>
        <strain evidence="11 12">YN101</strain>
    </source>
</reference>
<accession>A0A5B8Y1B8</accession>
<dbReference type="FunFam" id="1.20.1740.10:FF:000013">
    <property type="entry name" value="Solute carrier family 12 member"/>
    <property type="match status" value="1"/>
</dbReference>
<gene>
    <name evidence="11" type="ORF">FIV42_07175</name>
</gene>
<feature type="transmembrane region" description="Helical" evidence="7">
    <location>
        <begin position="55"/>
        <end position="76"/>
    </location>
</feature>
<feature type="transmembrane region" description="Helical" evidence="7">
    <location>
        <begin position="283"/>
        <end position="305"/>
    </location>
</feature>
<organism evidence="11 12">
    <name type="scientific">Persicimonas caeni</name>
    <dbReference type="NCBI Taxonomy" id="2292766"/>
    <lineage>
        <taxon>Bacteria</taxon>
        <taxon>Deltaproteobacteria</taxon>
        <taxon>Bradymonadales</taxon>
        <taxon>Bradymonadaceae</taxon>
        <taxon>Persicimonas</taxon>
    </lineage>
</organism>
<comment type="subcellular location">
    <subcellularLocation>
        <location evidence="1">Membrane</location>
        <topology evidence="1">Multi-pass membrane protein</topology>
    </subcellularLocation>
</comment>